<feature type="transmembrane region" description="Helical" evidence="8">
    <location>
        <begin position="172"/>
        <end position="192"/>
    </location>
</feature>
<keyword evidence="5 8" id="KW-1133">Transmembrane helix</keyword>
<dbReference type="GO" id="GO:0005351">
    <property type="term" value="F:carbohydrate:proton symporter activity"/>
    <property type="evidence" value="ECO:0007669"/>
    <property type="project" value="TreeGrafter"/>
</dbReference>
<protein>
    <recommendedName>
        <fullName evidence="9">Major facilitator superfamily (MFS) profile domain-containing protein</fullName>
    </recommendedName>
</protein>
<dbReference type="Pfam" id="PF00083">
    <property type="entry name" value="Sugar_tr"/>
    <property type="match status" value="1"/>
</dbReference>
<reference evidence="11" key="1">
    <citation type="submission" date="2015-05" db="EMBL/GenBank/DDBJ databases">
        <authorList>
            <person name="Fogelqvist Johan"/>
        </authorList>
    </citation>
    <scope>NUCLEOTIDE SEQUENCE [LARGE SCALE GENOMIC DNA]</scope>
</reference>
<dbReference type="SUPFAM" id="SSF103473">
    <property type="entry name" value="MFS general substrate transporter"/>
    <property type="match status" value="1"/>
</dbReference>
<evidence type="ECO:0000256" key="4">
    <source>
        <dbReference type="ARBA" id="ARBA00022692"/>
    </source>
</evidence>
<organism evidence="10 11">
    <name type="scientific">Verticillium longisporum</name>
    <name type="common">Verticillium dahliae var. longisporum</name>
    <dbReference type="NCBI Taxonomy" id="100787"/>
    <lineage>
        <taxon>Eukaryota</taxon>
        <taxon>Fungi</taxon>
        <taxon>Dikarya</taxon>
        <taxon>Ascomycota</taxon>
        <taxon>Pezizomycotina</taxon>
        <taxon>Sordariomycetes</taxon>
        <taxon>Hypocreomycetidae</taxon>
        <taxon>Glomerellales</taxon>
        <taxon>Plectosphaerellaceae</taxon>
        <taxon>Verticillium</taxon>
    </lineage>
</organism>
<dbReference type="Gene3D" id="1.20.1250.20">
    <property type="entry name" value="MFS general substrate transporter like domains"/>
    <property type="match status" value="1"/>
</dbReference>
<keyword evidence="3 7" id="KW-0813">Transport</keyword>
<dbReference type="PANTHER" id="PTHR48022">
    <property type="entry name" value="PLASTIDIC GLUCOSE TRANSPORTER 4"/>
    <property type="match status" value="1"/>
</dbReference>
<dbReference type="EMBL" id="CVQI01004669">
    <property type="protein sequence ID" value="CRK14080.1"/>
    <property type="molecule type" value="Genomic_DNA"/>
</dbReference>
<dbReference type="InterPro" id="IPR005828">
    <property type="entry name" value="MFS_sugar_transport-like"/>
</dbReference>
<name>A0A0G4KXB4_VERLO</name>
<gene>
    <name evidence="10" type="ORF">BN1723_010237</name>
</gene>
<evidence type="ECO:0000256" key="7">
    <source>
        <dbReference type="RuleBase" id="RU003346"/>
    </source>
</evidence>
<dbReference type="InterPro" id="IPR020846">
    <property type="entry name" value="MFS_dom"/>
</dbReference>
<keyword evidence="6 8" id="KW-0472">Membrane</keyword>
<dbReference type="InterPro" id="IPR003663">
    <property type="entry name" value="Sugar/inositol_transpt"/>
</dbReference>
<dbReference type="InterPro" id="IPR050360">
    <property type="entry name" value="MFS_Sugar_Transporters"/>
</dbReference>
<evidence type="ECO:0000256" key="1">
    <source>
        <dbReference type="ARBA" id="ARBA00004141"/>
    </source>
</evidence>
<dbReference type="GO" id="GO:0016020">
    <property type="term" value="C:membrane"/>
    <property type="evidence" value="ECO:0007669"/>
    <property type="project" value="UniProtKB-SubCell"/>
</dbReference>
<feature type="transmembrane region" description="Helical" evidence="8">
    <location>
        <begin position="110"/>
        <end position="128"/>
    </location>
</feature>
<evidence type="ECO:0000313" key="11">
    <source>
        <dbReference type="Proteomes" id="UP000045706"/>
    </source>
</evidence>
<feature type="transmembrane region" description="Helical" evidence="8">
    <location>
        <begin position="291"/>
        <end position="309"/>
    </location>
</feature>
<evidence type="ECO:0000256" key="3">
    <source>
        <dbReference type="ARBA" id="ARBA00022448"/>
    </source>
</evidence>
<proteinExistence type="inferred from homology"/>
<feature type="transmembrane region" description="Helical" evidence="8">
    <location>
        <begin position="329"/>
        <end position="350"/>
    </location>
</feature>
<evidence type="ECO:0000313" key="10">
    <source>
        <dbReference type="EMBL" id="CRK14080.1"/>
    </source>
</evidence>
<dbReference type="InterPro" id="IPR036259">
    <property type="entry name" value="MFS_trans_sf"/>
</dbReference>
<evidence type="ECO:0000259" key="9">
    <source>
        <dbReference type="PROSITE" id="PS50850"/>
    </source>
</evidence>
<comment type="subcellular location">
    <subcellularLocation>
        <location evidence="1">Membrane</location>
        <topology evidence="1">Multi-pass membrane protein</topology>
    </subcellularLocation>
</comment>
<comment type="similarity">
    <text evidence="2 7">Belongs to the major facilitator superfamily. Sugar transporter (TC 2.A.1.1) family.</text>
</comment>
<keyword evidence="4 8" id="KW-0812">Transmembrane</keyword>
<evidence type="ECO:0000256" key="6">
    <source>
        <dbReference type="ARBA" id="ARBA00023136"/>
    </source>
</evidence>
<dbReference type="AlphaFoldDB" id="A0A0G4KXB4"/>
<feature type="transmembrane region" description="Helical" evidence="8">
    <location>
        <begin position="388"/>
        <end position="416"/>
    </location>
</feature>
<feature type="transmembrane region" description="Helical" evidence="8">
    <location>
        <begin position="39"/>
        <end position="61"/>
    </location>
</feature>
<sequence length="545" mass="61050">MQLTYFKQEKPNGQETVAQEEAPKFERVVWHKDPGLRKLYFYCIILSISSAATGYDGMFFNGVQNFQSWKDFFGDPKGADLGLLVALYQIGSVISIPMVPIITDNWGRKLSIVIGFIIMIVGAVMQGACQNYGTFAGGRVLLGFGNSFSQIASPMLLTEIAHPQHRARLTTVYNCLWNLGALIVAWTTFGTANLNNDWSWRIPAILQGAPSLFQLFFLWWVPESPRFLIAKERDDEALAILAKYHANGNDQHPTVQFEFREIRDTIRLEQAANTSTKYIDFFKTKGNRYRLIVIIALGIFSQWSGNAIISNYTSLLYGNAGISDETARLGLNAGNTSMSMIVSISFALMVDRVGRRPIFLLATGGMFGTLCVWTLTCGLYEQHRAPGANIAMIVFIWVFSFFYATAWSGLLIGYAVEILPYSLRAKGLMILNIAIQVALCLNNQANPVAMDHWKGEEGTGYGGNTWILYLIYVIWVFFELCFVFYMFVETRGPTLEELVKVIDGPDAQVADIDMGHVEKDTALEAEKREDAGVEQVQYHSNDTKV</sequence>
<dbReference type="PROSITE" id="PS50850">
    <property type="entry name" value="MFS"/>
    <property type="match status" value="1"/>
</dbReference>
<evidence type="ECO:0000256" key="8">
    <source>
        <dbReference type="SAM" id="Phobius"/>
    </source>
</evidence>
<feature type="transmembrane region" description="Helical" evidence="8">
    <location>
        <begin position="428"/>
        <end position="446"/>
    </location>
</feature>
<dbReference type="NCBIfam" id="TIGR00879">
    <property type="entry name" value="SP"/>
    <property type="match status" value="1"/>
</dbReference>
<feature type="transmembrane region" description="Helical" evidence="8">
    <location>
        <begin position="81"/>
        <end position="103"/>
    </location>
</feature>
<dbReference type="Proteomes" id="UP000045706">
    <property type="component" value="Unassembled WGS sequence"/>
</dbReference>
<accession>A0A0G4KXB4</accession>
<evidence type="ECO:0000256" key="2">
    <source>
        <dbReference type="ARBA" id="ARBA00010992"/>
    </source>
</evidence>
<feature type="transmembrane region" description="Helical" evidence="8">
    <location>
        <begin position="198"/>
        <end position="221"/>
    </location>
</feature>
<feature type="transmembrane region" description="Helical" evidence="8">
    <location>
        <begin position="140"/>
        <end position="160"/>
    </location>
</feature>
<dbReference type="PANTHER" id="PTHR48022:SF31">
    <property type="entry name" value="HEXOSE TRANSPORTER"/>
    <property type="match status" value="1"/>
</dbReference>
<feature type="domain" description="Major facilitator superfamily (MFS) profile" evidence="9">
    <location>
        <begin position="42"/>
        <end position="491"/>
    </location>
</feature>
<evidence type="ECO:0000256" key="5">
    <source>
        <dbReference type="ARBA" id="ARBA00022989"/>
    </source>
</evidence>
<dbReference type="FunFam" id="1.20.1250.20:FF:000117">
    <property type="entry name" value="MFS hexose transporter"/>
    <property type="match status" value="1"/>
</dbReference>
<feature type="transmembrane region" description="Helical" evidence="8">
    <location>
        <begin position="466"/>
        <end position="488"/>
    </location>
</feature>
<feature type="transmembrane region" description="Helical" evidence="8">
    <location>
        <begin position="357"/>
        <end position="376"/>
    </location>
</feature>